<feature type="non-terminal residue" evidence="1">
    <location>
        <position position="350"/>
    </location>
</feature>
<comment type="caution">
    <text evidence="1">The sequence shown here is derived from an EMBL/GenBank/DDBJ whole genome shotgun (WGS) entry which is preliminary data.</text>
</comment>
<evidence type="ECO:0000313" key="2">
    <source>
        <dbReference type="Proteomes" id="UP000790377"/>
    </source>
</evidence>
<gene>
    <name evidence="1" type="ORF">BJ138DRAFT_1128023</name>
</gene>
<proteinExistence type="predicted"/>
<dbReference type="Proteomes" id="UP000790377">
    <property type="component" value="Unassembled WGS sequence"/>
</dbReference>
<keyword evidence="2" id="KW-1185">Reference proteome</keyword>
<organism evidence="1 2">
    <name type="scientific">Hygrophoropsis aurantiaca</name>
    <dbReference type="NCBI Taxonomy" id="72124"/>
    <lineage>
        <taxon>Eukaryota</taxon>
        <taxon>Fungi</taxon>
        <taxon>Dikarya</taxon>
        <taxon>Basidiomycota</taxon>
        <taxon>Agaricomycotina</taxon>
        <taxon>Agaricomycetes</taxon>
        <taxon>Agaricomycetidae</taxon>
        <taxon>Boletales</taxon>
        <taxon>Coniophorineae</taxon>
        <taxon>Hygrophoropsidaceae</taxon>
        <taxon>Hygrophoropsis</taxon>
    </lineage>
</organism>
<dbReference type="EMBL" id="MU267787">
    <property type="protein sequence ID" value="KAH7908955.1"/>
    <property type="molecule type" value="Genomic_DNA"/>
</dbReference>
<accession>A0ACB8A6E3</accession>
<sequence>MPLKTTEQVLPVSGSQKRTKHSALLRVVLGSVAALCLFHLGQDKISSVLHFLHRACVSADLYSQAGPLPPSANSSTCPQWDAVYPSKYSQLDSELESLYLTEEFKLAAYKALGGAVQIPSESYDDNGPVGQDPRWEVFGKLHEYLETTFPLVYEQLNVTKVNSYGLVFHWQGSTAAKPFLITAHQDVVPVEPSTVSQWKHDPYSGYYDGTWIWGRGSCDDKGDIIEQLLTVNALLQKGFTPSRTLVLAYGFDEESAGTNGAGQIAKYLEAQYGRDGFAMLLDEGGGIEDVGNGLFIASPSVSEKGYLDVKVEVRTPGGHSSVPPAHTSIGFLSRLIAAIEDSPHEPQLLR</sequence>
<protein>
    <submittedName>
        <fullName evidence="1">Uncharacterized protein</fullName>
    </submittedName>
</protein>
<name>A0ACB8A6E3_9AGAM</name>
<evidence type="ECO:0000313" key="1">
    <source>
        <dbReference type="EMBL" id="KAH7908955.1"/>
    </source>
</evidence>
<reference evidence="1" key="1">
    <citation type="journal article" date="2021" name="New Phytol.">
        <title>Evolutionary innovations through gain and loss of genes in the ectomycorrhizal Boletales.</title>
        <authorList>
            <person name="Wu G."/>
            <person name="Miyauchi S."/>
            <person name="Morin E."/>
            <person name="Kuo A."/>
            <person name="Drula E."/>
            <person name="Varga T."/>
            <person name="Kohler A."/>
            <person name="Feng B."/>
            <person name="Cao Y."/>
            <person name="Lipzen A."/>
            <person name="Daum C."/>
            <person name="Hundley H."/>
            <person name="Pangilinan J."/>
            <person name="Johnson J."/>
            <person name="Barry K."/>
            <person name="LaButti K."/>
            <person name="Ng V."/>
            <person name="Ahrendt S."/>
            <person name="Min B."/>
            <person name="Choi I.G."/>
            <person name="Park H."/>
            <person name="Plett J.M."/>
            <person name="Magnuson J."/>
            <person name="Spatafora J.W."/>
            <person name="Nagy L.G."/>
            <person name="Henrissat B."/>
            <person name="Grigoriev I.V."/>
            <person name="Yang Z.L."/>
            <person name="Xu J."/>
            <person name="Martin F.M."/>
        </authorList>
    </citation>
    <scope>NUCLEOTIDE SEQUENCE</scope>
    <source>
        <strain evidence="1">ATCC 28755</strain>
    </source>
</reference>